<comment type="caution">
    <text evidence="1">The sequence shown here is derived from an EMBL/GenBank/DDBJ whole genome shotgun (WGS) entry which is preliminary data.</text>
</comment>
<evidence type="ECO:0000313" key="2">
    <source>
        <dbReference type="Proteomes" id="UP001054945"/>
    </source>
</evidence>
<organism evidence="1 2">
    <name type="scientific">Caerostris extrusa</name>
    <name type="common">Bark spider</name>
    <name type="synonym">Caerostris bankana</name>
    <dbReference type="NCBI Taxonomy" id="172846"/>
    <lineage>
        <taxon>Eukaryota</taxon>
        <taxon>Metazoa</taxon>
        <taxon>Ecdysozoa</taxon>
        <taxon>Arthropoda</taxon>
        <taxon>Chelicerata</taxon>
        <taxon>Arachnida</taxon>
        <taxon>Araneae</taxon>
        <taxon>Araneomorphae</taxon>
        <taxon>Entelegynae</taxon>
        <taxon>Araneoidea</taxon>
        <taxon>Araneidae</taxon>
        <taxon>Caerostris</taxon>
    </lineage>
</organism>
<keyword evidence="2" id="KW-1185">Reference proteome</keyword>
<dbReference type="Proteomes" id="UP001054945">
    <property type="component" value="Unassembled WGS sequence"/>
</dbReference>
<accession>A0AAV4QZZ6</accession>
<evidence type="ECO:0000313" key="1">
    <source>
        <dbReference type="EMBL" id="GIY15593.1"/>
    </source>
</evidence>
<reference evidence="1 2" key="1">
    <citation type="submission" date="2021-06" db="EMBL/GenBank/DDBJ databases">
        <title>Caerostris extrusa draft genome.</title>
        <authorList>
            <person name="Kono N."/>
            <person name="Arakawa K."/>
        </authorList>
    </citation>
    <scope>NUCLEOTIDE SEQUENCE [LARGE SCALE GENOMIC DNA]</scope>
</reference>
<sequence length="125" mass="14178">MNHFFFPKNLILLPNRRFQAKCENPSRTLRSKYASCSMKAYIFRLHTGPSAESLSPFALEPSLIAKLPRNEVANDYERLPFMLMKVMSLDEPGGGGGDSFQFTSKLLHPHVIAFIFTQTVVRLLS</sequence>
<proteinExistence type="predicted"/>
<dbReference type="AlphaFoldDB" id="A0AAV4QZZ6"/>
<name>A0AAV4QZZ6_CAEEX</name>
<protein>
    <submittedName>
        <fullName evidence="1">Uncharacterized protein</fullName>
    </submittedName>
</protein>
<gene>
    <name evidence="1" type="ORF">CEXT_602841</name>
</gene>
<dbReference type="EMBL" id="BPLR01007251">
    <property type="protein sequence ID" value="GIY15593.1"/>
    <property type="molecule type" value="Genomic_DNA"/>
</dbReference>